<evidence type="ECO:0000256" key="3">
    <source>
        <dbReference type="ARBA" id="ARBA00022553"/>
    </source>
</evidence>
<dbReference type="Gene3D" id="3.30.565.10">
    <property type="entry name" value="Histidine kinase-like ATPase, C-terminal domain"/>
    <property type="match status" value="1"/>
</dbReference>
<proteinExistence type="predicted"/>
<dbReference type="Pfam" id="PF02518">
    <property type="entry name" value="HATPase_c"/>
    <property type="match status" value="1"/>
</dbReference>
<keyword evidence="6 12" id="KW-0418">Kinase</keyword>
<keyword evidence="7" id="KW-0067">ATP-binding</keyword>
<keyword evidence="5" id="KW-0547">Nucleotide-binding</keyword>
<dbReference type="GO" id="GO:0016301">
    <property type="term" value="F:kinase activity"/>
    <property type="evidence" value="ECO:0007669"/>
    <property type="project" value="UniProtKB-KW"/>
</dbReference>
<keyword evidence="13" id="KW-1185">Reference proteome</keyword>
<evidence type="ECO:0000256" key="9">
    <source>
        <dbReference type="SAM" id="Phobius"/>
    </source>
</evidence>
<feature type="domain" description="Histidine kinase/HSP90-like ATPase" evidence="10">
    <location>
        <begin position="283"/>
        <end position="373"/>
    </location>
</feature>
<keyword evidence="9" id="KW-0812">Transmembrane</keyword>
<dbReference type="InterPro" id="IPR003594">
    <property type="entry name" value="HATPase_dom"/>
</dbReference>
<dbReference type="PANTHER" id="PTHR24421">
    <property type="entry name" value="NITRATE/NITRITE SENSOR PROTEIN NARX-RELATED"/>
    <property type="match status" value="1"/>
</dbReference>
<evidence type="ECO:0000256" key="8">
    <source>
        <dbReference type="ARBA" id="ARBA00023012"/>
    </source>
</evidence>
<dbReference type="PANTHER" id="PTHR24421:SF10">
    <property type="entry name" value="NITRATE_NITRITE SENSOR PROTEIN NARQ"/>
    <property type="match status" value="1"/>
</dbReference>
<name>A0ABP8BZR4_9ACTN</name>
<comment type="caution">
    <text evidence="12">The sequence shown here is derived from an EMBL/GenBank/DDBJ whole genome shotgun (WGS) entry which is preliminary data.</text>
</comment>
<keyword evidence="9" id="KW-1133">Transmembrane helix</keyword>
<keyword evidence="8" id="KW-0902">Two-component regulatory system</keyword>
<evidence type="ECO:0000256" key="5">
    <source>
        <dbReference type="ARBA" id="ARBA00022741"/>
    </source>
</evidence>
<evidence type="ECO:0000259" key="11">
    <source>
        <dbReference type="Pfam" id="PF07730"/>
    </source>
</evidence>
<evidence type="ECO:0000256" key="7">
    <source>
        <dbReference type="ARBA" id="ARBA00022840"/>
    </source>
</evidence>
<evidence type="ECO:0000313" key="13">
    <source>
        <dbReference type="Proteomes" id="UP001501710"/>
    </source>
</evidence>
<keyword evidence="3" id="KW-0597">Phosphoprotein</keyword>
<dbReference type="InterPro" id="IPR050482">
    <property type="entry name" value="Sensor_HK_TwoCompSys"/>
</dbReference>
<dbReference type="Proteomes" id="UP001501710">
    <property type="component" value="Unassembled WGS sequence"/>
</dbReference>
<keyword evidence="4" id="KW-0808">Transferase</keyword>
<keyword evidence="9" id="KW-0472">Membrane</keyword>
<gene>
    <name evidence="12" type="ORF">GCM10022254_27380</name>
</gene>
<evidence type="ECO:0000256" key="6">
    <source>
        <dbReference type="ARBA" id="ARBA00022777"/>
    </source>
</evidence>
<dbReference type="InterPro" id="IPR011712">
    <property type="entry name" value="Sig_transdc_His_kin_sub3_dim/P"/>
</dbReference>
<feature type="transmembrane region" description="Helical" evidence="9">
    <location>
        <begin position="95"/>
        <end position="114"/>
    </location>
</feature>
<reference evidence="13" key="1">
    <citation type="journal article" date="2019" name="Int. J. Syst. Evol. Microbiol.">
        <title>The Global Catalogue of Microorganisms (GCM) 10K type strain sequencing project: providing services to taxonomists for standard genome sequencing and annotation.</title>
        <authorList>
            <consortium name="The Broad Institute Genomics Platform"/>
            <consortium name="The Broad Institute Genome Sequencing Center for Infectious Disease"/>
            <person name="Wu L."/>
            <person name="Ma J."/>
        </authorList>
    </citation>
    <scope>NUCLEOTIDE SEQUENCE [LARGE SCALE GENOMIC DNA]</scope>
    <source>
        <strain evidence="13">JCM 17440</strain>
    </source>
</reference>
<accession>A0ABP8BZR4</accession>
<evidence type="ECO:0000256" key="1">
    <source>
        <dbReference type="ARBA" id="ARBA00000085"/>
    </source>
</evidence>
<comment type="catalytic activity">
    <reaction evidence="1">
        <text>ATP + protein L-histidine = ADP + protein N-phospho-L-histidine.</text>
        <dbReference type="EC" id="2.7.13.3"/>
    </reaction>
</comment>
<dbReference type="Pfam" id="PF07730">
    <property type="entry name" value="HisKA_3"/>
    <property type="match status" value="1"/>
</dbReference>
<dbReference type="InterPro" id="IPR036890">
    <property type="entry name" value="HATPase_C_sf"/>
</dbReference>
<feature type="domain" description="Signal transduction histidine kinase subgroup 3 dimerisation and phosphoacceptor" evidence="11">
    <location>
        <begin position="178"/>
        <end position="241"/>
    </location>
</feature>
<protein>
    <recommendedName>
        <fullName evidence="2">histidine kinase</fullName>
        <ecNumber evidence="2">2.7.13.3</ecNumber>
    </recommendedName>
</protein>
<evidence type="ECO:0000313" key="12">
    <source>
        <dbReference type="EMBL" id="GAA4231093.1"/>
    </source>
</evidence>
<evidence type="ECO:0000259" key="10">
    <source>
        <dbReference type="Pfam" id="PF02518"/>
    </source>
</evidence>
<dbReference type="EC" id="2.7.13.3" evidence="2"/>
<dbReference type="Gene3D" id="1.20.5.1930">
    <property type="match status" value="1"/>
</dbReference>
<sequence>MRRPWIAWPRRRAIDRALTDAGLVTLSLLDAWFQGGFGTRPGAACVAVTSGVLLLRRRAPLPVFVLTVPSVLASSAVAAALIAMYALATRTRSRPLLAVCATVFAGCYMMPWPTPRRGAIVGVSDVPDLAYGLGLAAAPVLLGQLVQARRDLAARLDEITEVREHEQFLAAQSVLAKERAQLAREMHDVVSHQVSLIAVRAGALQVSTGDPDAKEAATTIRRLSVRTLDELRHMVSVLRASGGPPTELTPQPTLAQLHALVAGCGIEAVLNVDLNGDLPAPVQRAIYRTVQEALTNARKHAPGSTTRVEVRHRNGTVRTTVTNTAPTRPTLPLPSAHHGLIGLRQRAELLGGALESGPTSDHGYRLSLDLPVAPG</sequence>
<feature type="transmembrane region" description="Helical" evidence="9">
    <location>
        <begin position="129"/>
        <end position="146"/>
    </location>
</feature>
<dbReference type="CDD" id="cd16917">
    <property type="entry name" value="HATPase_UhpB-NarQ-NarX-like"/>
    <property type="match status" value="1"/>
</dbReference>
<organism evidence="12 13">
    <name type="scientific">Actinomadura meridiana</name>
    <dbReference type="NCBI Taxonomy" id="559626"/>
    <lineage>
        <taxon>Bacteria</taxon>
        <taxon>Bacillati</taxon>
        <taxon>Actinomycetota</taxon>
        <taxon>Actinomycetes</taxon>
        <taxon>Streptosporangiales</taxon>
        <taxon>Thermomonosporaceae</taxon>
        <taxon>Actinomadura</taxon>
    </lineage>
</organism>
<dbReference type="EMBL" id="BAABAS010000006">
    <property type="protein sequence ID" value="GAA4231093.1"/>
    <property type="molecule type" value="Genomic_DNA"/>
</dbReference>
<feature type="transmembrane region" description="Helical" evidence="9">
    <location>
        <begin position="63"/>
        <end position="88"/>
    </location>
</feature>
<dbReference type="RefSeq" id="WP_344895507.1">
    <property type="nucleotide sequence ID" value="NZ_BAABAS010000006.1"/>
</dbReference>
<dbReference type="SUPFAM" id="SSF55874">
    <property type="entry name" value="ATPase domain of HSP90 chaperone/DNA topoisomerase II/histidine kinase"/>
    <property type="match status" value="1"/>
</dbReference>
<evidence type="ECO:0000256" key="2">
    <source>
        <dbReference type="ARBA" id="ARBA00012438"/>
    </source>
</evidence>
<evidence type="ECO:0000256" key="4">
    <source>
        <dbReference type="ARBA" id="ARBA00022679"/>
    </source>
</evidence>